<dbReference type="EMBL" id="CP036343">
    <property type="protein sequence ID" value="QDT92434.1"/>
    <property type="molecule type" value="Genomic_DNA"/>
</dbReference>
<keyword evidence="1" id="KW-0489">Methyltransferase</keyword>
<gene>
    <name evidence="1" type="ORF">Pan161_41010</name>
</gene>
<keyword evidence="1" id="KW-0969">Cilium</keyword>
<accession>A0A517VHF2</accession>
<keyword evidence="2" id="KW-1185">Reference proteome</keyword>
<dbReference type="AlphaFoldDB" id="A0A517VHF2"/>
<keyword evidence="1" id="KW-0966">Cell projection</keyword>
<dbReference type="InterPro" id="IPR005358">
    <property type="entry name" value="Puta_zinc/iron-chelating_dom"/>
</dbReference>
<dbReference type="GO" id="GO:0032259">
    <property type="term" value="P:methylation"/>
    <property type="evidence" value="ECO:0007669"/>
    <property type="project" value="UniProtKB-KW"/>
</dbReference>
<dbReference type="Pfam" id="PF03692">
    <property type="entry name" value="CxxCxxCC"/>
    <property type="match status" value="1"/>
</dbReference>
<evidence type="ECO:0000313" key="2">
    <source>
        <dbReference type="Proteomes" id="UP000316855"/>
    </source>
</evidence>
<name>A0A517VHF2_9PLAN</name>
<evidence type="ECO:0000313" key="1">
    <source>
        <dbReference type="EMBL" id="QDT92434.1"/>
    </source>
</evidence>
<organism evidence="1 2">
    <name type="scientific">Gimesia algae</name>
    <dbReference type="NCBI Taxonomy" id="2527971"/>
    <lineage>
        <taxon>Bacteria</taxon>
        <taxon>Pseudomonadati</taxon>
        <taxon>Planctomycetota</taxon>
        <taxon>Planctomycetia</taxon>
        <taxon>Planctomycetales</taxon>
        <taxon>Planctomycetaceae</taxon>
        <taxon>Gimesia</taxon>
    </lineage>
</organism>
<dbReference type="GO" id="GO:0008168">
    <property type="term" value="F:methyltransferase activity"/>
    <property type="evidence" value="ECO:0007669"/>
    <property type="project" value="UniProtKB-KW"/>
</dbReference>
<dbReference type="PANTHER" id="PTHR35866:SF1">
    <property type="entry name" value="YKGJ FAMILY CYSTEINE CLUSTER PROTEIN"/>
    <property type="match status" value="1"/>
</dbReference>
<keyword evidence="1" id="KW-0282">Flagellum</keyword>
<sequence length="143" mass="15988">MSDQNSEQEPWYHDGLQFSCTQCGNCCTGAPGVVWVDESEIKEIAEVTGKSTGEILLMHTRLYGGRRSLTEFANGDCTFFDPAKRCCTIYEARPAQCRTWPFWNSNLESRESWESLSPDCPGAGKGNFVSFEDIQIQAAKTNL</sequence>
<proteinExistence type="predicted"/>
<dbReference type="Proteomes" id="UP000316855">
    <property type="component" value="Chromosome"/>
</dbReference>
<dbReference type="RefSeq" id="WP_145230108.1">
    <property type="nucleotide sequence ID" value="NZ_CP036343.1"/>
</dbReference>
<dbReference type="OrthoDB" id="9810361at2"/>
<protein>
    <submittedName>
        <fullName evidence="1">Flagellin N-methylase</fullName>
    </submittedName>
</protein>
<dbReference type="KEGG" id="gax:Pan161_41010"/>
<reference evidence="1 2" key="1">
    <citation type="submission" date="2019-02" db="EMBL/GenBank/DDBJ databases">
        <title>Deep-cultivation of Planctomycetes and their phenomic and genomic characterization uncovers novel biology.</title>
        <authorList>
            <person name="Wiegand S."/>
            <person name="Jogler M."/>
            <person name="Boedeker C."/>
            <person name="Pinto D."/>
            <person name="Vollmers J."/>
            <person name="Rivas-Marin E."/>
            <person name="Kohn T."/>
            <person name="Peeters S.H."/>
            <person name="Heuer A."/>
            <person name="Rast P."/>
            <person name="Oberbeckmann S."/>
            <person name="Bunk B."/>
            <person name="Jeske O."/>
            <person name="Meyerdierks A."/>
            <person name="Storesund J.E."/>
            <person name="Kallscheuer N."/>
            <person name="Luecker S."/>
            <person name="Lage O.M."/>
            <person name="Pohl T."/>
            <person name="Merkel B.J."/>
            <person name="Hornburger P."/>
            <person name="Mueller R.-W."/>
            <person name="Bruemmer F."/>
            <person name="Labrenz M."/>
            <person name="Spormann A.M."/>
            <person name="Op den Camp H."/>
            <person name="Overmann J."/>
            <person name="Amann R."/>
            <person name="Jetten M.S.M."/>
            <person name="Mascher T."/>
            <person name="Medema M.H."/>
            <person name="Devos D.P."/>
            <person name="Kaster A.-K."/>
            <person name="Ovreas L."/>
            <person name="Rohde M."/>
            <person name="Galperin M.Y."/>
            <person name="Jogler C."/>
        </authorList>
    </citation>
    <scope>NUCLEOTIDE SEQUENCE [LARGE SCALE GENOMIC DNA]</scope>
    <source>
        <strain evidence="1 2">Pan161</strain>
    </source>
</reference>
<keyword evidence="1" id="KW-0808">Transferase</keyword>
<dbReference type="PANTHER" id="PTHR35866">
    <property type="entry name" value="PUTATIVE-RELATED"/>
    <property type="match status" value="1"/>
</dbReference>